<evidence type="ECO:0000256" key="9">
    <source>
        <dbReference type="ARBA" id="ARBA00023136"/>
    </source>
</evidence>
<dbReference type="Pfam" id="PF00067">
    <property type="entry name" value="p450"/>
    <property type="match status" value="1"/>
</dbReference>
<sequence length="128" mass="14613">MEMVVGKRHDDGKRFACIVEEAFHLSGVTDLEDFLPFLRLLGGDSLALPARAPFLVPHKSIDECQVVDISVPCGTMLLVNAYKLHRDPELWKESTQFKPDRFERMTTEAAEGEGYRFMPFRAGRRRCP</sequence>
<comment type="cofactor">
    <cofactor evidence="1 10">
        <name>heme</name>
        <dbReference type="ChEBI" id="CHEBI:30413"/>
    </cofactor>
</comment>
<dbReference type="EMBL" id="CP136894">
    <property type="protein sequence ID" value="WOL07121.1"/>
    <property type="molecule type" value="Genomic_DNA"/>
</dbReference>
<dbReference type="AlphaFoldDB" id="A0AAQ3KK65"/>
<dbReference type="SUPFAM" id="SSF48264">
    <property type="entry name" value="Cytochrome P450"/>
    <property type="match status" value="1"/>
</dbReference>
<keyword evidence="3 10" id="KW-0349">Heme</keyword>
<evidence type="ECO:0000256" key="7">
    <source>
        <dbReference type="ARBA" id="ARBA00023002"/>
    </source>
</evidence>
<evidence type="ECO:0000256" key="3">
    <source>
        <dbReference type="ARBA" id="ARBA00022617"/>
    </source>
</evidence>
<evidence type="ECO:0000256" key="5">
    <source>
        <dbReference type="ARBA" id="ARBA00022723"/>
    </source>
</evidence>
<proteinExistence type="predicted"/>
<keyword evidence="7" id="KW-0560">Oxidoreductase</keyword>
<protein>
    <submittedName>
        <fullName evidence="11">Cytochrome P450</fullName>
    </submittedName>
</protein>
<name>A0AAQ3KK65_9LILI</name>
<gene>
    <name evidence="11" type="ORF">Cni_G15858</name>
</gene>
<evidence type="ECO:0000256" key="4">
    <source>
        <dbReference type="ARBA" id="ARBA00022692"/>
    </source>
</evidence>
<dbReference type="PANTHER" id="PTHR47947">
    <property type="entry name" value="CYTOCHROME P450 82C3-RELATED"/>
    <property type="match status" value="1"/>
</dbReference>
<dbReference type="GO" id="GO:0020037">
    <property type="term" value="F:heme binding"/>
    <property type="evidence" value="ECO:0007669"/>
    <property type="project" value="InterPro"/>
</dbReference>
<dbReference type="GO" id="GO:0004497">
    <property type="term" value="F:monooxygenase activity"/>
    <property type="evidence" value="ECO:0007669"/>
    <property type="project" value="InterPro"/>
</dbReference>
<dbReference type="GO" id="GO:0005506">
    <property type="term" value="F:iron ion binding"/>
    <property type="evidence" value="ECO:0007669"/>
    <property type="project" value="InterPro"/>
</dbReference>
<evidence type="ECO:0000313" key="11">
    <source>
        <dbReference type="EMBL" id="WOL07121.1"/>
    </source>
</evidence>
<dbReference type="GO" id="GO:0016705">
    <property type="term" value="F:oxidoreductase activity, acting on paired donors, with incorporation or reduction of molecular oxygen"/>
    <property type="evidence" value="ECO:0007669"/>
    <property type="project" value="InterPro"/>
</dbReference>
<dbReference type="PRINTS" id="PR00465">
    <property type="entry name" value="EP450IV"/>
</dbReference>
<dbReference type="InterPro" id="IPR002403">
    <property type="entry name" value="Cyt_P450_E_grp-IV"/>
</dbReference>
<dbReference type="InterPro" id="IPR036396">
    <property type="entry name" value="Cyt_P450_sf"/>
</dbReference>
<evidence type="ECO:0000256" key="10">
    <source>
        <dbReference type="PIRSR" id="PIRSR602403-1"/>
    </source>
</evidence>
<reference evidence="11 12" key="1">
    <citation type="submission" date="2023-10" db="EMBL/GenBank/DDBJ databases">
        <title>Chromosome-scale genome assembly provides insights into flower coloration mechanisms of Canna indica.</title>
        <authorList>
            <person name="Li C."/>
        </authorList>
    </citation>
    <scope>NUCLEOTIDE SEQUENCE [LARGE SCALE GENOMIC DNA]</scope>
    <source>
        <tissue evidence="11">Flower</tissue>
    </source>
</reference>
<dbReference type="Gene3D" id="1.10.630.10">
    <property type="entry name" value="Cytochrome P450"/>
    <property type="match status" value="1"/>
</dbReference>
<keyword evidence="9" id="KW-0472">Membrane</keyword>
<evidence type="ECO:0000256" key="6">
    <source>
        <dbReference type="ARBA" id="ARBA00022989"/>
    </source>
</evidence>
<dbReference type="Proteomes" id="UP001327560">
    <property type="component" value="Chromosome 5"/>
</dbReference>
<organism evidence="11 12">
    <name type="scientific">Canna indica</name>
    <name type="common">Indian-shot</name>
    <dbReference type="NCBI Taxonomy" id="4628"/>
    <lineage>
        <taxon>Eukaryota</taxon>
        <taxon>Viridiplantae</taxon>
        <taxon>Streptophyta</taxon>
        <taxon>Embryophyta</taxon>
        <taxon>Tracheophyta</taxon>
        <taxon>Spermatophyta</taxon>
        <taxon>Magnoliopsida</taxon>
        <taxon>Liliopsida</taxon>
        <taxon>Zingiberales</taxon>
        <taxon>Cannaceae</taxon>
        <taxon>Canna</taxon>
    </lineage>
</organism>
<keyword evidence="12" id="KW-1185">Reference proteome</keyword>
<keyword evidence="6" id="KW-1133">Transmembrane helix</keyword>
<keyword evidence="8 10" id="KW-0408">Iron</keyword>
<keyword evidence="5 10" id="KW-0479">Metal-binding</keyword>
<feature type="binding site" description="axial binding residue" evidence="10">
    <location>
        <position position="127"/>
    </location>
    <ligand>
        <name>heme</name>
        <dbReference type="ChEBI" id="CHEBI:30413"/>
    </ligand>
    <ligandPart>
        <name>Fe</name>
        <dbReference type="ChEBI" id="CHEBI:18248"/>
    </ligandPart>
</feature>
<dbReference type="PANTHER" id="PTHR47947:SF26">
    <property type="entry name" value="CYTOCHROME P450"/>
    <property type="match status" value="1"/>
</dbReference>
<evidence type="ECO:0000256" key="1">
    <source>
        <dbReference type="ARBA" id="ARBA00001971"/>
    </source>
</evidence>
<dbReference type="InterPro" id="IPR050651">
    <property type="entry name" value="Plant_Cytochrome_P450_Monoox"/>
</dbReference>
<dbReference type="InterPro" id="IPR001128">
    <property type="entry name" value="Cyt_P450"/>
</dbReference>
<comment type="subcellular location">
    <subcellularLocation>
        <location evidence="2">Membrane</location>
    </subcellularLocation>
</comment>
<evidence type="ECO:0000256" key="8">
    <source>
        <dbReference type="ARBA" id="ARBA00023004"/>
    </source>
</evidence>
<evidence type="ECO:0000256" key="2">
    <source>
        <dbReference type="ARBA" id="ARBA00004370"/>
    </source>
</evidence>
<evidence type="ECO:0000313" key="12">
    <source>
        <dbReference type="Proteomes" id="UP001327560"/>
    </source>
</evidence>
<keyword evidence="4" id="KW-0812">Transmembrane</keyword>
<dbReference type="GO" id="GO:0016020">
    <property type="term" value="C:membrane"/>
    <property type="evidence" value="ECO:0007669"/>
    <property type="project" value="UniProtKB-SubCell"/>
</dbReference>
<accession>A0AAQ3KK65</accession>